<dbReference type="InterPro" id="IPR057125">
    <property type="entry name" value="NXF1/2/3/5-like_LRR"/>
</dbReference>
<dbReference type="Pfam" id="PF03943">
    <property type="entry name" value="TAP_C"/>
    <property type="match status" value="1"/>
</dbReference>
<comment type="function">
    <text evidence="9">Involved in the export of mRNA from the nucleus to the cytoplasm.</text>
</comment>
<dbReference type="GO" id="GO:0016973">
    <property type="term" value="P:poly(A)+ mRNA export from nucleus"/>
    <property type="evidence" value="ECO:0007669"/>
    <property type="project" value="TreeGrafter"/>
</dbReference>
<evidence type="ECO:0000256" key="6">
    <source>
        <dbReference type="ARBA" id="ARBA00022737"/>
    </source>
</evidence>
<dbReference type="VEuPathDB" id="FungiDB:M_BR32_EuGene_00001191"/>
<dbReference type="InterPro" id="IPR032675">
    <property type="entry name" value="LRR_dom_sf"/>
</dbReference>
<evidence type="ECO:0000256" key="9">
    <source>
        <dbReference type="ARBA" id="ARBA00055253"/>
    </source>
</evidence>
<evidence type="ECO:0000256" key="2">
    <source>
        <dbReference type="ARBA" id="ARBA00009285"/>
    </source>
</evidence>
<keyword evidence="4" id="KW-0963">Cytoplasm</keyword>
<dbReference type="SUPFAM" id="SSF52058">
    <property type="entry name" value="L domain-like"/>
    <property type="match status" value="1"/>
</dbReference>
<dbReference type="FunFam" id="3.10.450.50:FF:000013">
    <property type="entry name" value="mRNA export factor mex67"/>
    <property type="match status" value="1"/>
</dbReference>
<dbReference type="Gene3D" id="3.80.10.10">
    <property type="entry name" value="Ribonuclease Inhibitor"/>
    <property type="match status" value="1"/>
</dbReference>
<evidence type="ECO:0000256" key="8">
    <source>
        <dbReference type="ARBA" id="ARBA00023242"/>
    </source>
</evidence>
<evidence type="ECO:0000256" key="4">
    <source>
        <dbReference type="ARBA" id="ARBA00022490"/>
    </source>
</evidence>
<reference evidence="12 13" key="1">
    <citation type="journal article" date="2019" name="Mol. Biol. Evol.">
        <title>Blast fungal genomes show frequent chromosomal changes, gene gains and losses, and effector gene turnover.</title>
        <authorList>
            <person name="Gomez Luciano L.B."/>
            <person name="Jason Tsai I."/>
            <person name="Chuma I."/>
            <person name="Tosa Y."/>
            <person name="Chen Y.H."/>
            <person name="Li J.Y."/>
            <person name="Li M.Y."/>
            <person name="Jade Lu M.Y."/>
            <person name="Nakayashiki H."/>
            <person name="Li W.H."/>
        </authorList>
    </citation>
    <scope>NUCLEOTIDE SEQUENCE [LARGE SCALE GENOMIC DNA]</scope>
    <source>
        <strain evidence="12">MZ5-1-6</strain>
    </source>
</reference>
<keyword evidence="7" id="KW-0509">mRNA transport</keyword>
<dbReference type="SMART" id="SM00804">
    <property type="entry name" value="TAP_C"/>
    <property type="match status" value="1"/>
</dbReference>
<dbReference type="GO" id="GO:0005634">
    <property type="term" value="C:nucleus"/>
    <property type="evidence" value="ECO:0007669"/>
    <property type="project" value="UniProtKB-SubCell"/>
</dbReference>
<dbReference type="InterPro" id="IPR032710">
    <property type="entry name" value="NTF2-like_dom_sf"/>
</dbReference>
<dbReference type="CDD" id="cd14342">
    <property type="entry name" value="UBA_TAP-C"/>
    <property type="match status" value="1"/>
</dbReference>
<dbReference type="Gene3D" id="1.10.8.10">
    <property type="entry name" value="DNA helicase RuvA subunit, C-terminal domain"/>
    <property type="match status" value="1"/>
</dbReference>
<keyword evidence="8" id="KW-0539">Nucleus</keyword>
<dbReference type="PANTHER" id="PTHR10662">
    <property type="entry name" value="NUCLEAR RNA EXPORT FACTOR"/>
    <property type="match status" value="1"/>
</dbReference>
<dbReference type="InterPro" id="IPR030217">
    <property type="entry name" value="NXF_fam"/>
</dbReference>
<dbReference type="InterPro" id="IPR005637">
    <property type="entry name" value="TAP_C_dom"/>
</dbReference>
<dbReference type="PANTHER" id="PTHR10662:SF22">
    <property type="entry name" value="NUCLEAR RNA EXPORT FACTOR 1"/>
    <property type="match status" value="1"/>
</dbReference>
<evidence type="ECO:0000256" key="3">
    <source>
        <dbReference type="ARBA" id="ARBA00022448"/>
    </source>
</evidence>
<evidence type="ECO:0000256" key="5">
    <source>
        <dbReference type="ARBA" id="ARBA00022614"/>
    </source>
</evidence>
<dbReference type="FunFam" id="3.80.10.10:FF:000296">
    <property type="entry name" value="mRNA export factor MEX67"/>
    <property type="match status" value="1"/>
</dbReference>
<dbReference type="Gene3D" id="3.10.450.50">
    <property type="match status" value="1"/>
</dbReference>
<dbReference type="Pfam" id="PF22602">
    <property type="entry name" value="NXF_NTF2"/>
    <property type="match status" value="1"/>
</dbReference>
<dbReference type="PROSITE" id="PS50177">
    <property type="entry name" value="NTF2_DOMAIN"/>
    <property type="match status" value="1"/>
</dbReference>
<feature type="compositionally biased region" description="Polar residues" evidence="11">
    <location>
        <begin position="204"/>
        <end position="213"/>
    </location>
</feature>
<evidence type="ECO:0000256" key="7">
    <source>
        <dbReference type="ARBA" id="ARBA00022816"/>
    </source>
</evidence>
<organism evidence="12 13">
    <name type="scientific">Pyricularia oryzae</name>
    <name type="common">Rice blast fungus</name>
    <name type="synonym">Magnaporthe oryzae</name>
    <dbReference type="NCBI Taxonomy" id="318829"/>
    <lineage>
        <taxon>Eukaryota</taxon>
        <taxon>Fungi</taxon>
        <taxon>Dikarya</taxon>
        <taxon>Ascomycota</taxon>
        <taxon>Pezizomycotina</taxon>
        <taxon>Sordariomycetes</taxon>
        <taxon>Sordariomycetidae</taxon>
        <taxon>Magnaporthales</taxon>
        <taxon>Pyriculariaceae</taxon>
        <taxon>Pyricularia</taxon>
    </lineage>
</organism>
<comment type="similarity">
    <text evidence="2">Belongs to the NXF family.</text>
</comment>
<dbReference type="SUPFAM" id="SSF46934">
    <property type="entry name" value="UBA-like"/>
    <property type="match status" value="1"/>
</dbReference>
<feature type="region of interest" description="Disordered" evidence="11">
    <location>
        <begin position="193"/>
        <end position="213"/>
    </location>
</feature>
<sequence length="659" mass="72214">MAPPTGPARTTRSSTRGGAGARRGGGPGRVDRDGDLVMDASMKTTKSGGGVGKRSANNDKNASSGKRGRPGLRSGPPGRSAIVAAQDKILRHINSNGSEVGTRPRRSHNTTILRVEGLKQSKASSNQDQGLRNILDFLERKAQNMCKRTVTVKKSHLDKNLVLHVLASKEDADEIVKLNGWMFAGTTLAITESDQGWPGDSKTHSASQPSAETSELKEKFKAILSRRYDIERKLLDLSGLGQDPVLSEMAAFADKERAEKTFMALMTICDEVFSGAEQKREAIHSVSLANNSIDHVSRVFTLATTFPDLKHLDCSGNLFKDSRSLSRWRHYFKGLETLLLTGNPIETNEPNYKEDIMKWFPKLQVLSGTTVRTAEQIAAEEAAKAAMQPTPIPQGGADFRDAGNIGEQFLLQFLPMFDTDRAGLAAMFYDEKTSFSLSVVNQAPRDVDTPVPAWQPYLKYSRNLVKITHPGPRIQRLLKGRQLIQELWKNLPATKHPDLVSNTSKYLVDCHPLPALADPTSQSAQGVDGLIINIHGEFEEKDPNSDNIGQRSFSRTFVLGPGAPGGPQVRVVSDMLSLRAYNPIPPPQGTPTSNVVPENPELQKQQLVAELSRLTNMTTEYSEMCLTQVNWDLEAAMVKFRETTLGPEAFINGVPAVQA</sequence>
<evidence type="ECO:0000313" key="12">
    <source>
        <dbReference type="EMBL" id="QBZ55357.1"/>
    </source>
</evidence>
<evidence type="ECO:0000313" key="13">
    <source>
        <dbReference type="Proteomes" id="UP000294847"/>
    </source>
</evidence>
<evidence type="ECO:0000256" key="1">
    <source>
        <dbReference type="ARBA" id="ARBA00004123"/>
    </source>
</evidence>
<gene>
    <name evidence="12" type="ORF">PoMZ_00254</name>
</gene>
<keyword evidence="5" id="KW-0433">Leucine-rich repeat</keyword>
<dbReference type="Proteomes" id="UP000294847">
    <property type="component" value="Chromosome 2"/>
</dbReference>
<dbReference type="InterPro" id="IPR002075">
    <property type="entry name" value="NTF2_dom"/>
</dbReference>
<dbReference type="Pfam" id="PF24048">
    <property type="entry name" value="LRR_NXF1-5"/>
    <property type="match status" value="1"/>
</dbReference>
<keyword evidence="6" id="KW-0677">Repeat</keyword>
<feature type="region of interest" description="Disordered" evidence="11">
    <location>
        <begin position="1"/>
        <end position="79"/>
    </location>
</feature>
<accession>A0A4P7MZ96</accession>
<comment type="subcellular location">
    <subcellularLocation>
        <location evidence="1">Nucleus</location>
    </subcellularLocation>
</comment>
<evidence type="ECO:0000256" key="11">
    <source>
        <dbReference type="SAM" id="MobiDB-lite"/>
    </source>
</evidence>
<proteinExistence type="inferred from homology"/>
<protein>
    <recommendedName>
        <fullName evidence="10">mRNA export factor MEX67</fullName>
    </recommendedName>
</protein>
<dbReference type="EMBL" id="CP034205">
    <property type="protein sequence ID" value="QBZ55357.1"/>
    <property type="molecule type" value="Genomic_DNA"/>
</dbReference>
<dbReference type="GO" id="GO:0003723">
    <property type="term" value="F:RNA binding"/>
    <property type="evidence" value="ECO:0007669"/>
    <property type="project" value="TreeGrafter"/>
</dbReference>
<feature type="compositionally biased region" description="Gly residues" evidence="11">
    <location>
        <begin position="17"/>
        <end position="28"/>
    </location>
</feature>
<feature type="compositionally biased region" description="Low complexity" evidence="11">
    <location>
        <begin position="7"/>
        <end position="16"/>
    </location>
</feature>
<dbReference type="InterPro" id="IPR009060">
    <property type="entry name" value="UBA-like_sf"/>
</dbReference>
<evidence type="ECO:0000256" key="10">
    <source>
        <dbReference type="ARBA" id="ARBA00069694"/>
    </source>
</evidence>
<dbReference type="InterPro" id="IPR018222">
    <property type="entry name" value="Nuclear_transport_factor_2_euk"/>
</dbReference>
<name>A0A4P7MZ96_PYROR</name>
<dbReference type="SUPFAM" id="SSF54427">
    <property type="entry name" value="NTF2-like"/>
    <property type="match status" value="1"/>
</dbReference>
<dbReference type="AlphaFoldDB" id="A0A4P7MZ96"/>
<keyword evidence="3" id="KW-0813">Transport</keyword>
<dbReference type="PROSITE" id="PS51281">
    <property type="entry name" value="TAP_C"/>
    <property type="match status" value="1"/>
</dbReference>